<dbReference type="EMBL" id="CADEBD010000327">
    <property type="protein sequence ID" value="CAB3245623.1"/>
    <property type="molecule type" value="Genomic_DNA"/>
</dbReference>
<dbReference type="OrthoDB" id="6161911at2759"/>
<proteinExistence type="predicted"/>
<evidence type="ECO:0000313" key="3">
    <source>
        <dbReference type="Proteomes" id="UP000494256"/>
    </source>
</evidence>
<sequence length="225" mass="25515">MSVTRSPTKAAGAPSLTSSQPDLSKCELPVIDNFVFTRKRKQPDADVEVKEAIAELRKDMMSFLYEFKSSQKAEFQQVRSDVTDVKNQLESIKVANNDIIRDHNQFRKDLSSLTDSLDFQSKEQDDLKFRMNIITTKTDKITSLESELTIVKRQLTTLQMEQNIREQREREVLSCSEREMRYAWAQIDLSLTGVIPLGRGGGKPTAPNLVGGSKGVMNECLMVDY</sequence>
<name>A0A8S1AI11_ARCPL</name>
<accession>A0A8S1AI11</accession>
<dbReference type="AlphaFoldDB" id="A0A8S1AI11"/>
<organism evidence="2 3">
    <name type="scientific">Arctia plantaginis</name>
    <name type="common">Wood tiger moth</name>
    <name type="synonym">Phalaena plantaginis</name>
    <dbReference type="NCBI Taxonomy" id="874455"/>
    <lineage>
        <taxon>Eukaryota</taxon>
        <taxon>Metazoa</taxon>
        <taxon>Ecdysozoa</taxon>
        <taxon>Arthropoda</taxon>
        <taxon>Hexapoda</taxon>
        <taxon>Insecta</taxon>
        <taxon>Pterygota</taxon>
        <taxon>Neoptera</taxon>
        <taxon>Endopterygota</taxon>
        <taxon>Lepidoptera</taxon>
        <taxon>Glossata</taxon>
        <taxon>Ditrysia</taxon>
        <taxon>Noctuoidea</taxon>
        <taxon>Erebidae</taxon>
        <taxon>Arctiinae</taxon>
        <taxon>Arctia</taxon>
    </lineage>
</organism>
<comment type="caution">
    <text evidence="2">The sequence shown here is derived from an EMBL/GenBank/DDBJ whole genome shotgun (WGS) entry which is preliminary data.</text>
</comment>
<feature type="region of interest" description="Disordered" evidence="1">
    <location>
        <begin position="1"/>
        <end position="22"/>
    </location>
</feature>
<gene>
    <name evidence="2" type="ORF">APLA_LOCUS11175</name>
</gene>
<protein>
    <submittedName>
        <fullName evidence="2">Uncharacterized protein</fullName>
    </submittedName>
</protein>
<evidence type="ECO:0000256" key="1">
    <source>
        <dbReference type="SAM" id="MobiDB-lite"/>
    </source>
</evidence>
<dbReference type="Proteomes" id="UP000494256">
    <property type="component" value="Unassembled WGS sequence"/>
</dbReference>
<evidence type="ECO:0000313" key="2">
    <source>
        <dbReference type="EMBL" id="CAB3245623.1"/>
    </source>
</evidence>
<reference evidence="2 3" key="1">
    <citation type="submission" date="2020-04" db="EMBL/GenBank/DDBJ databases">
        <authorList>
            <person name="Wallbank WR R."/>
            <person name="Pardo Diaz C."/>
            <person name="Kozak K."/>
            <person name="Martin S."/>
            <person name="Jiggins C."/>
            <person name="Moest M."/>
            <person name="Warren A I."/>
            <person name="Byers J.R.P. K."/>
            <person name="Montejo-Kovacevich G."/>
            <person name="Yen C E."/>
        </authorList>
    </citation>
    <scope>NUCLEOTIDE SEQUENCE [LARGE SCALE GENOMIC DNA]</scope>
</reference>